<accession>V2WL81</accession>
<comment type="caution">
    <text evidence="2">The sequence shown here is derived from an EMBL/GenBank/DDBJ whole genome shotgun (WGS) entry which is preliminary data.</text>
</comment>
<sequence>MGVYISTNSWMHIYMSVQIFFYGVCTVLLGICLHILLKRRKARHYKYHLLATITLFLLVSTNVLLCMIIDISGQCWLDRQFIPYDADGHCWTPTMKLH</sequence>
<dbReference type="AlphaFoldDB" id="V2WL81"/>
<proteinExistence type="predicted"/>
<keyword evidence="1" id="KW-1133">Transmembrane helix</keyword>
<dbReference type="EMBL" id="AWSO01001963">
    <property type="protein sequence ID" value="ESK82347.1"/>
    <property type="molecule type" value="Genomic_DNA"/>
</dbReference>
<dbReference type="HOGENOM" id="CLU_2334117_0_0_1"/>
<evidence type="ECO:0000313" key="3">
    <source>
        <dbReference type="Proteomes" id="UP000017559"/>
    </source>
</evidence>
<evidence type="ECO:0000256" key="1">
    <source>
        <dbReference type="SAM" id="Phobius"/>
    </source>
</evidence>
<gene>
    <name evidence="2" type="ORF">Moror_2213</name>
</gene>
<name>V2WL81_MONRO</name>
<dbReference type="OrthoDB" id="2751465at2759"/>
<evidence type="ECO:0000313" key="2">
    <source>
        <dbReference type="EMBL" id="ESK82347.1"/>
    </source>
</evidence>
<dbReference type="KEGG" id="mrr:Moror_2213"/>
<feature type="transmembrane region" description="Helical" evidence="1">
    <location>
        <begin position="49"/>
        <end position="71"/>
    </location>
</feature>
<organism evidence="2 3">
    <name type="scientific">Moniliophthora roreri (strain MCA 2997)</name>
    <name type="common">Cocoa frosty pod rot fungus</name>
    <name type="synonym">Crinipellis roreri</name>
    <dbReference type="NCBI Taxonomy" id="1381753"/>
    <lineage>
        <taxon>Eukaryota</taxon>
        <taxon>Fungi</taxon>
        <taxon>Dikarya</taxon>
        <taxon>Basidiomycota</taxon>
        <taxon>Agaricomycotina</taxon>
        <taxon>Agaricomycetes</taxon>
        <taxon>Agaricomycetidae</taxon>
        <taxon>Agaricales</taxon>
        <taxon>Marasmiineae</taxon>
        <taxon>Marasmiaceae</taxon>
        <taxon>Moniliophthora</taxon>
    </lineage>
</organism>
<protein>
    <submittedName>
        <fullName evidence="2">Uncharacterized protein</fullName>
    </submittedName>
</protein>
<feature type="transmembrane region" description="Helical" evidence="1">
    <location>
        <begin position="12"/>
        <end position="37"/>
    </location>
</feature>
<dbReference type="Proteomes" id="UP000017559">
    <property type="component" value="Unassembled WGS sequence"/>
</dbReference>
<reference evidence="2 3" key="1">
    <citation type="journal article" date="2014" name="BMC Genomics">
        <title>Genome and secretome analysis of the hemibiotrophic fungal pathogen, Moniliophthora roreri, which causes frosty pod rot disease of cacao: mechanisms of the biotrophic and necrotrophic phases.</title>
        <authorList>
            <person name="Meinhardt L.W."/>
            <person name="Costa G.G.L."/>
            <person name="Thomazella D.P.T."/>
            <person name="Teixeira P.J.P.L."/>
            <person name="Carazzolle M.F."/>
            <person name="Schuster S.C."/>
            <person name="Carlson J.E."/>
            <person name="Guiltinan M.J."/>
            <person name="Mieczkowski P."/>
            <person name="Farmer A."/>
            <person name="Ramaraj T."/>
            <person name="Crozier J."/>
            <person name="Davis R.E."/>
            <person name="Shao J."/>
            <person name="Melnick R.L."/>
            <person name="Pereira G.A.G."/>
            <person name="Bailey B.A."/>
        </authorList>
    </citation>
    <scope>NUCLEOTIDE SEQUENCE [LARGE SCALE GENOMIC DNA]</scope>
    <source>
        <strain evidence="2 3">MCA 2997</strain>
    </source>
</reference>
<keyword evidence="3" id="KW-1185">Reference proteome</keyword>
<keyword evidence="1" id="KW-0812">Transmembrane</keyword>
<keyword evidence="1" id="KW-0472">Membrane</keyword>